<evidence type="ECO:0000259" key="4">
    <source>
        <dbReference type="PROSITE" id="PS50113"/>
    </source>
</evidence>
<dbReference type="SMART" id="SM00091">
    <property type="entry name" value="PAS"/>
    <property type="match status" value="3"/>
</dbReference>
<dbReference type="EMBL" id="SNVJ01000001">
    <property type="protein sequence ID" value="MXP61978.1"/>
    <property type="molecule type" value="Genomic_DNA"/>
</dbReference>
<keyword evidence="6" id="KW-1185">Reference proteome</keyword>
<gene>
    <name evidence="5" type="ORF">E0493_01260</name>
</gene>
<evidence type="ECO:0000259" key="3">
    <source>
        <dbReference type="PROSITE" id="PS50112"/>
    </source>
</evidence>
<dbReference type="GO" id="GO:0006935">
    <property type="term" value="P:chemotaxis"/>
    <property type="evidence" value="ECO:0007669"/>
    <property type="project" value="InterPro"/>
</dbReference>
<dbReference type="PANTHER" id="PTHR24422:SF10">
    <property type="entry name" value="CHEMOTAXIS PROTEIN METHYLTRANSFERASE 2"/>
    <property type="match status" value="1"/>
</dbReference>
<proteinExistence type="predicted"/>
<dbReference type="PANTHER" id="PTHR24422">
    <property type="entry name" value="CHEMOTAXIS PROTEIN METHYLTRANSFERASE"/>
    <property type="match status" value="1"/>
</dbReference>
<dbReference type="InterPro" id="IPR004089">
    <property type="entry name" value="MCPsignal_dom"/>
</dbReference>
<dbReference type="GO" id="GO:0004888">
    <property type="term" value="F:transmembrane signaling receptor activity"/>
    <property type="evidence" value="ECO:0007669"/>
    <property type="project" value="InterPro"/>
</dbReference>
<evidence type="ECO:0000259" key="2">
    <source>
        <dbReference type="PROSITE" id="PS50111"/>
    </source>
</evidence>
<dbReference type="SUPFAM" id="SSF55785">
    <property type="entry name" value="PYP-like sensor domain (PAS domain)"/>
    <property type="match status" value="3"/>
</dbReference>
<dbReference type="InterPro" id="IPR001610">
    <property type="entry name" value="PAC"/>
</dbReference>
<dbReference type="Pfam" id="PF00015">
    <property type="entry name" value="MCPsignal"/>
    <property type="match status" value="1"/>
</dbReference>
<dbReference type="SMART" id="SM00283">
    <property type="entry name" value="MA"/>
    <property type="match status" value="1"/>
</dbReference>
<dbReference type="PROSITE" id="PS50113">
    <property type="entry name" value="PAC"/>
    <property type="match status" value="3"/>
</dbReference>
<organism evidence="5 6">
    <name type="scientific">Teichococcus coralli</name>
    <dbReference type="NCBI Taxonomy" id="2545983"/>
    <lineage>
        <taxon>Bacteria</taxon>
        <taxon>Pseudomonadati</taxon>
        <taxon>Pseudomonadota</taxon>
        <taxon>Alphaproteobacteria</taxon>
        <taxon>Acetobacterales</taxon>
        <taxon>Roseomonadaceae</taxon>
        <taxon>Roseomonas</taxon>
    </lineage>
</organism>
<reference evidence="5 6" key="1">
    <citation type="submission" date="2019-03" db="EMBL/GenBank/DDBJ databases">
        <title>Roseomonas sp. a novel Roseomonas species isolated from Sea whip Gorgonian.</title>
        <authorList>
            <person name="Li F."/>
            <person name="Pan X."/>
            <person name="Huang S."/>
            <person name="Li Z."/>
            <person name="Meng B."/>
        </authorList>
    </citation>
    <scope>NUCLEOTIDE SEQUENCE [LARGE SCALE GENOMIC DNA]</scope>
    <source>
        <strain evidence="5 6">M0104</strain>
    </source>
</reference>
<dbReference type="Pfam" id="PF08447">
    <property type="entry name" value="PAS_3"/>
    <property type="match status" value="2"/>
</dbReference>
<evidence type="ECO:0000313" key="6">
    <source>
        <dbReference type="Proteomes" id="UP000460715"/>
    </source>
</evidence>
<dbReference type="GO" id="GO:0007165">
    <property type="term" value="P:signal transduction"/>
    <property type="evidence" value="ECO:0007669"/>
    <property type="project" value="UniProtKB-KW"/>
</dbReference>
<dbReference type="Gene3D" id="1.10.287.950">
    <property type="entry name" value="Methyl-accepting chemotaxis protein"/>
    <property type="match status" value="1"/>
</dbReference>
<dbReference type="NCBIfam" id="TIGR00229">
    <property type="entry name" value="sensory_box"/>
    <property type="match status" value="3"/>
</dbReference>
<feature type="domain" description="PAC" evidence="4">
    <location>
        <begin position="83"/>
        <end position="135"/>
    </location>
</feature>
<dbReference type="AlphaFoldDB" id="A0A845B6C0"/>
<dbReference type="InterPro" id="IPR000700">
    <property type="entry name" value="PAS-assoc_C"/>
</dbReference>
<dbReference type="InterPro" id="IPR004090">
    <property type="entry name" value="Chemotax_Me-accpt_rcpt"/>
</dbReference>
<dbReference type="InterPro" id="IPR000014">
    <property type="entry name" value="PAS"/>
</dbReference>
<feature type="domain" description="PAC" evidence="4">
    <location>
        <begin position="205"/>
        <end position="257"/>
    </location>
</feature>
<dbReference type="InterPro" id="IPR035965">
    <property type="entry name" value="PAS-like_dom_sf"/>
</dbReference>
<dbReference type="PROSITE" id="PS50111">
    <property type="entry name" value="CHEMOTAXIS_TRANSDUC_2"/>
    <property type="match status" value="1"/>
</dbReference>
<name>A0A845B6C0_9PROT</name>
<evidence type="ECO:0000313" key="5">
    <source>
        <dbReference type="EMBL" id="MXP61978.1"/>
    </source>
</evidence>
<dbReference type="Pfam" id="PF08448">
    <property type="entry name" value="PAS_4"/>
    <property type="match status" value="1"/>
</dbReference>
<dbReference type="InterPro" id="IPR050903">
    <property type="entry name" value="Bact_Chemotaxis_MeTrfase"/>
</dbReference>
<dbReference type="OrthoDB" id="9765776at2"/>
<dbReference type="RefSeq" id="WP_160935089.1">
    <property type="nucleotide sequence ID" value="NZ_SNVJ01000001.1"/>
</dbReference>
<dbReference type="SMART" id="SM00086">
    <property type="entry name" value="PAC"/>
    <property type="match status" value="3"/>
</dbReference>
<dbReference type="PRINTS" id="PR00260">
    <property type="entry name" value="CHEMTRNSDUCR"/>
</dbReference>
<dbReference type="InterPro" id="IPR013655">
    <property type="entry name" value="PAS_fold_3"/>
</dbReference>
<dbReference type="Gene3D" id="3.30.450.20">
    <property type="entry name" value="PAS domain"/>
    <property type="match status" value="3"/>
</dbReference>
<dbReference type="GO" id="GO:0016020">
    <property type="term" value="C:membrane"/>
    <property type="evidence" value="ECO:0007669"/>
    <property type="project" value="InterPro"/>
</dbReference>
<accession>A0A845B6C0</accession>
<sequence length="571" mass="62426">MLHWNLPGLRNQGVLQAANHSLAIIEFTLDGTIVRANDNFLQAMGYTLAEVRGKKHAMFVDPAEAVSGPYRAFWEELRQGRAQVAEFRRLAKGGREVWIQASYTPILGRGGRPVGVVKFATDVTQAKLQAISDQTQVASIRRSQAVVHFAMDGTIKDANDIILRMMGYERNEVVGRNHRMCLFPEQAASREYANFWERLRGGEYLAGEYKRCGKNGREVWIMATYTPVLGLDGKPVEVVKFATDITDSKLRNADFRGQIEAIHRSRAVIEFTLDGTVLTANDNFLTAMGYDLAEIRGRHHSMFVDPDHAATPDYKTFWAKLRRGEFHAAVYKRLGKGGRVVWISATYNPILDLEGKPCKVVKYATDVTLRTEARRRAISFAGETLTKVRSVAAAVEQMSASSTQIAETMRQSQGVVEEITRQTSDANHSTHRLRSAASAMDQVVQLIRSIAANISLLSLNATIESARAGEAGKGFAVVANEVKQLANQTTAATQQVAQEIESMQTVSAEVASALGVIGASVESLLQFVGAASGAVQEQSSATLEISSNMQAASDDVAGINRSLAEDSEKAV</sequence>
<feature type="domain" description="PAS" evidence="3">
    <location>
        <begin position="152"/>
        <end position="177"/>
    </location>
</feature>
<keyword evidence="1" id="KW-0807">Transducer</keyword>
<protein>
    <submittedName>
        <fullName evidence="5">Methyl-accepting chemotaxis protein</fullName>
    </submittedName>
</protein>
<dbReference type="InterPro" id="IPR013656">
    <property type="entry name" value="PAS_4"/>
</dbReference>
<dbReference type="SUPFAM" id="SSF58104">
    <property type="entry name" value="Methyl-accepting chemotaxis protein (MCP) signaling domain"/>
    <property type="match status" value="1"/>
</dbReference>
<dbReference type="Proteomes" id="UP000460715">
    <property type="component" value="Unassembled WGS sequence"/>
</dbReference>
<evidence type="ECO:0000256" key="1">
    <source>
        <dbReference type="PROSITE-ProRule" id="PRU00284"/>
    </source>
</evidence>
<dbReference type="CDD" id="cd00130">
    <property type="entry name" value="PAS"/>
    <property type="match status" value="3"/>
</dbReference>
<feature type="domain" description="PAC" evidence="4">
    <location>
        <begin position="324"/>
        <end position="379"/>
    </location>
</feature>
<feature type="domain" description="Methyl-accepting transducer" evidence="2">
    <location>
        <begin position="383"/>
        <end position="571"/>
    </location>
</feature>
<dbReference type="PROSITE" id="PS50112">
    <property type="entry name" value="PAS"/>
    <property type="match status" value="1"/>
</dbReference>
<comment type="caution">
    <text evidence="5">The sequence shown here is derived from an EMBL/GenBank/DDBJ whole genome shotgun (WGS) entry which is preliminary data.</text>
</comment>